<proteinExistence type="predicted"/>
<accession>A0A183FNG6</accession>
<gene>
    <name evidence="1" type="ORF">HPBE_LOCUS9041</name>
</gene>
<dbReference type="OrthoDB" id="9046662at2759"/>
<organism evidence="2 3">
    <name type="scientific">Heligmosomoides polygyrus</name>
    <name type="common">Parasitic roundworm</name>
    <dbReference type="NCBI Taxonomy" id="6339"/>
    <lineage>
        <taxon>Eukaryota</taxon>
        <taxon>Metazoa</taxon>
        <taxon>Ecdysozoa</taxon>
        <taxon>Nematoda</taxon>
        <taxon>Chromadorea</taxon>
        <taxon>Rhabditida</taxon>
        <taxon>Rhabditina</taxon>
        <taxon>Rhabditomorpha</taxon>
        <taxon>Strongyloidea</taxon>
        <taxon>Heligmosomidae</taxon>
        <taxon>Heligmosomoides</taxon>
    </lineage>
</organism>
<keyword evidence="2" id="KW-1185">Reference proteome</keyword>
<evidence type="ECO:0000313" key="2">
    <source>
        <dbReference type="Proteomes" id="UP000050761"/>
    </source>
</evidence>
<protein>
    <submittedName>
        <fullName evidence="3">G_PROTEIN_RECEP_F1_2 domain-containing protein</fullName>
    </submittedName>
</protein>
<reference evidence="1 2" key="1">
    <citation type="submission" date="2018-11" db="EMBL/GenBank/DDBJ databases">
        <authorList>
            <consortium name="Pathogen Informatics"/>
        </authorList>
    </citation>
    <scope>NUCLEOTIDE SEQUENCE [LARGE SCALE GENOMIC DNA]</scope>
</reference>
<dbReference type="EMBL" id="UZAH01026326">
    <property type="protein sequence ID" value="VDO78922.1"/>
    <property type="molecule type" value="Genomic_DNA"/>
</dbReference>
<accession>A0A3P8C456</accession>
<reference evidence="3" key="2">
    <citation type="submission" date="2019-09" db="UniProtKB">
        <authorList>
            <consortium name="WormBaseParasite"/>
        </authorList>
    </citation>
    <scope>IDENTIFICATION</scope>
</reference>
<dbReference type="Proteomes" id="UP000050761">
    <property type="component" value="Unassembled WGS sequence"/>
</dbReference>
<evidence type="ECO:0000313" key="1">
    <source>
        <dbReference type="EMBL" id="VDO78922.1"/>
    </source>
</evidence>
<sequence length="75" mass="8420">MALEFTDGGVFFINETDYSYLASLISHSAAMISTMTNPILYGLLNRGLVSNIRQEWTSSMRKLRRNDTEICAALV</sequence>
<name>A0A183FNG6_HELPZ</name>
<dbReference type="WBParaSite" id="HPBE_0000904001-mRNA-1">
    <property type="protein sequence ID" value="HPBE_0000904001-mRNA-1"/>
    <property type="gene ID" value="HPBE_0000904001"/>
</dbReference>
<evidence type="ECO:0000313" key="3">
    <source>
        <dbReference type="WBParaSite" id="HPBE_0000904001-mRNA-1"/>
    </source>
</evidence>
<dbReference type="AlphaFoldDB" id="A0A183FNG6"/>